<keyword evidence="3" id="KW-1185">Reference proteome</keyword>
<feature type="chain" id="PRO_5043808715" description="Secreted protein" evidence="1">
    <location>
        <begin position="20"/>
        <end position="110"/>
    </location>
</feature>
<protein>
    <recommendedName>
        <fullName evidence="4">Secreted protein</fullName>
    </recommendedName>
</protein>
<evidence type="ECO:0000313" key="3">
    <source>
        <dbReference type="Proteomes" id="UP001054837"/>
    </source>
</evidence>
<gene>
    <name evidence="2" type="ORF">CDAR_386521</name>
</gene>
<dbReference type="EMBL" id="BPLQ01004355">
    <property type="protein sequence ID" value="GIY07533.1"/>
    <property type="molecule type" value="Genomic_DNA"/>
</dbReference>
<evidence type="ECO:0000313" key="2">
    <source>
        <dbReference type="EMBL" id="GIY07533.1"/>
    </source>
</evidence>
<dbReference type="AlphaFoldDB" id="A0AAV4QJD4"/>
<evidence type="ECO:0008006" key="4">
    <source>
        <dbReference type="Google" id="ProtNLM"/>
    </source>
</evidence>
<reference evidence="2 3" key="1">
    <citation type="submission" date="2021-06" db="EMBL/GenBank/DDBJ databases">
        <title>Caerostris darwini draft genome.</title>
        <authorList>
            <person name="Kono N."/>
            <person name="Arakawa K."/>
        </authorList>
    </citation>
    <scope>NUCLEOTIDE SEQUENCE [LARGE SCALE GENOMIC DNA]</scope>
</reference>
<proteinExistence type="predicted"/>
<keyword evidence="1" id="KW-0732">Signal</keyword>
<sequence>MGFPIFAFLLCLYYLECESALERVGQKMVSFIVCAARGNKKWRKKRSEKYPLPLSHTHLTGGINKKGPVGFTCPEKAKIHGWSAHFHYSLHFDRESCSVRGGAQIASNIS</sequence>
<organism evidence="2 3">
    <name type="scientific">Caerostris darwini</name>
    <dbReference type="NCBI Taxonomy" id="1538125"/>
    <lineage>
        <taxon>Eukaryota</taxon>
        <taxon>Metazoa</taxon>
        <taxon>Ecdysozoa</taxon>
        <taxon>Arthropoda</taxon>
        <taxon>Chelicerata</taxon>
        <taxon>Arachnida</taxon>
        <taxon>Araneae</taxon>
        <taxon>Araneomorphae</taxon>
        <taxon>Entelegynae</taxon>
        <taxon>Araneoidea</taxon>
        <taxon>Araneidae</taxon>
        <taxon>Caerostris</taxon>
    </lineage>
</organism>
<dbReference type="Proteomes" id="UP001054837">
    <property type="component" value="Unassembled WGS sequence"/>
</dbReference>
<accession>A0AAV4QJD4</accession>
<feature type="signal peptide" evidence="1">
    <location>
        <begin position="1"/>
        <end position="19"/>
    </location>
</feature>
<evidence type="ECO:0000256" key="1">
    <source>
        <dbReference type="SAM" id="SignalP"/>
    </source>
</evidence>
<name>A0AAV4QJD4_9ARAC</name>
<comment type="caution">
    <text evidence="2">The sequence shown here is derived from an EMBL/GenBank/DDBJ whole genome shotgun (WGS) entry which is preliminary data.</text>
</comment>